<accession>A0A251XHK0</accession>
<dbReference type="Proteomes" id="UP000195062">
    <property type="component" value="Unassembled WGS sequence"/>
</dbReference>
<dbReference type="EMBL" id="MDHH01000002">
    <property type="protein sequence ID" value="OUE02647.1"/>
    <property type="molecule type" value="Genomic_DNA"/>
</dbReference>
<evidence type="ECO:0000313" key="1">
    <source>
        <dbReference type="EMBL" id="OUE02647.1"/>
    </source>
</evidence>
<gene>
    <name evidence="1" type="ORF">CMMCAS07_11555</name>
</gene>
<organism evidence="1 2">
    <name type="scientific">Clavibacter michiganensis subsp. michiganensis</name>
    <dbReference type="NCBI Taxonomy" id="33013"/>
    <lineage>
        <taxon>Bacteria</taxon>
        <taxon>Bacillati</taxon>
        <taxon>Actinomycetota</taxon>
        <taxon>Actinomycetes</taxon>
        <taxon>Micrococcales</taxon>
        <taxon>Microbacteriaceae</taxon>
        <taxon>Clavibacter</taxon>
    </lineage>
</organism>
<name>A0A251XHK0_CLAMM</name>
<reference evidence="1 2" key="1">
    <citation type="submission" date="2016-08" db="EMBL/GenBank/DDBJ databases">
        <title>Genome sequence of Clavibacter michiganensis subsp. michiganensis strain CASJ007.</title>
        <authorList>
            <person name="Thapa S.P."/>
            <person name="Coaker G."/>
        </authorList>
    </citation>
    <scope>NUCLEOTIDE SEQUENCE [LARGE SCALE GENOMIC DNA]</scope>
    <source>
        <strain evidence="1">CASJ007</strain>
    </source>
</reference>
<evidence type="ECO:0000313" key="2">
    <source>
        <dbReference type="Proteomes" id="UP000195062"/>
    </source>
</evidence>
<keyword evidence="2" id="KW-1185">Reference proteome</keyword>
<sequence length="67" mass="7191">MTTITPKTTKKNPPAFAANVGSTGTPTTFSFVRPGPANWVCLCTTTKSRWRARNATRIAGSSRMCSV</sequence>
<protein>
    <submittedName>
        <fullName evidence="1">Uncharacterized protein</fullName>
    </submittedName>
</protein>
<comment type="caution">
    <text evidence="1">The sequence shown here is derived from an EMBL/GenBank/DDBJ whole genome shotgun (WGS) entry which is preliminary data.</text>
</comment>
<proteinExistence type="predicted"/>
<dbReference type="AlphaFoldDB" id="A0A251XHK0"/>